<dbReference type="PANTHER" id="PTHR30435:SF19">
    <property type="entry name" value="FLAGELLAR BASAL-BODY ROD PROTEIN FLGG"/>
    <property type="match status" value="1"/>
</dbReference>
<sequence>MFDDVSSVALTSALRGLASRQRAIANNISNIETPGFHATRVTFEDSLREAVGSGDSGAVADVAPSSRTSLEPTRQDGNNVNLDTETLSSVDTNLRYQARAARRRPRVQRAAHVDADRLMPIFDAIGMAQSGAAVYRKWIDAVSDNISNMNDVTSTSQAAYQAKSIEAGEMRGGGAQVVSVGLGSAEGRLVYQPDHPLADAKGYVRYPDIDLGEQMGQAIMAQRGYQANLSAVDRARSAYEAALQVGKG</sequence>
<evidence type="ECO:0000256" key="1">
    <source>
        <dbReference type="ARBA" id="ARBA00009677"/>
    </source>
</evidence>
<evidence type="ECO:0000259" key="3">
    <source>
        <dbReference type="Pfam" id="PF00460"/>
    </source>
</evidence>
<evidence type="ECO:0000313" key="5">
    <source>
        <dbReference type="Proteomes" id="UP001157017"/>
    </source>
</evidence>
<feature type="region of interest" description="Disordered" evidence="2">
    <location>
        <begin position="52"/>
        <end position="79"/>
    </location>
</feature>
<reference evidence="5" key="1">
    <citation type="journal article" date="2019" name="Int. J. Syst. Evol. Microbiol.">
        <title>The Global Catalogue of Microorganisms (GCM) 10K type strain sequencing project: providing services to taxonomists for standard genome sequencing and annotation.</title>
        <authorList>
            <consortium name="The Broad Institute Genomics Platform"/>
            <consortium name="The Broad Institute Genome Sequencing Center for Infectious Disease"/>
            <person name="Wu L."/>
            <person name="Ma J."/>
        </authorList>
    </citation>
    <scope>NUCLEOTIDE SEQUENCE [LARGE SCALE GENOMIC DNA]</scope>
    <source>
        <strain evidence="5">NBRC 108730</strain>
    </source>
</reference>
<feature type="compositionally biased region" description="Polar residues" evidence="2">
    <location>
        <begin position="65"/>
        <end position="79"/>
    </location>
</feature>
<evidence type="ECO:0000313" key="4">
    <source>
        <dbReference type="EMBL" id="GMA88894.1"/>
    </source>
</evidence>
<keyword evidence="5" id="KW-1185">Reference proteome</keyword>
<comment type="caution">
    <text evidence="4">The sequence shown here is derived from an EMBL/GenBank/DDBJ whole genome shotgun (WGS) entry which is preliminary data.</text>
</comment>
<organism evidence="4 5">
    <name type="scientific">Angustibacter aerolatus</name>
    <dbReference type="NCBI Taxonomy" id="1162965"/>
    <lineage>
        <taxon>Bacteria</taxon>
        <taxon>Bacillati</taxon>
        <taxon>Actinomycetota</taxon>
        <taxon>Actinomycetes</taxon>
        <taxon>Kineosporiales</taxon>
        <taxon>Kineosporiaceae</taxon>
    </lineage>
</organism>
<feature type="domain" description="Flagellar basal body rod protein N-terminal" evidence="3">
    <location>
        <begin position="11"/>
        <end position="36"/>
    </location>
</feature>
<dbReference type="Proteomes" id="UP001157017">
    <property type="component" value="Unassembled WGS sequence"/>
</dbReference>
<name>A0ABQ6JP33_9ACTN</name>
<dbReference type="PANTHER" id="PTHR30435">
    <property type="entry name" value="FLAGELLAR PROTEIN"/>
    <property type="match status" value="1"/>
</dbReference>
<dbReference type="Pfam" id="PF00460">
    <property type="entry name" value="Flg_bb_rod"/>
    <property type="match status" value="1"/>
</dbReference>
<dbReference type="EMBL" id="BSUZ01000001">
    <property type="protein sequence ID" value="GMA88894.1"/>
    <property type="molecule type" value="Genomic_DNA"/>
</dbReference>
<accession>A0ABQ6JP33</accession>
<comment type="similarity">
    <text evidence="1">Belongs to the flagella basal body rod proteins family.</text>
</comment>
<proteinExistence type="inferred from homology"/>
<protein>
    <recommendedName>
        <fullName evidence="3">Flagellar basal body rod protein N-terminal domain-containing protein</fullName>
    </recommendedName>
</protein>
<evidence type="ECO:0000256" key="2">
    <source>
        <dbReference type="SAM" id="MobiDB-lite"/>
    </source>
</evidence>
<gene>
    <name evidence="4" type="ORF">GCM10025868_41440</name>
</gene>
<dbReference type="InterPro" id="IPR001444">
    <property type="entry name" value="Flag_bb_rod_N"/>
</dbReference>